<protein>
    <submittedName>
        <fullName evidence="1">Uncharacterized protein</fullName>
    </submittedName>
</protein>
<proteinExistence type="predicted"/>
<dbReference type="Proteomes" id="UP000463983">
    <property type="component" value="Chromosome"/>
</dbReference>
<name>A0A857N6Q2_9BACT</name>
<keyword evidence="2" id="KW-1185">Reference proteome</keyword>
<accession>A0A857N6Q2</accession>
<evidence type="ECO:0000313" key="2">
    <source>
        <dbReference type="Proteomes" id="UP000463983"/>
    </source>
</evidence>
<evidence type="ECO:0000313" key="1">
    <source>
        <dbReference type="EMBL" id="QHO63816.1"/>
    </source>
</evidence>
<sequence>MFVEKMESELQCGNAKRYSFVLGERGNRVVRVVDYRRFLGVCKGVIHKEK</sequence>
<dbReference type="EMBL" id="CP047901">
    <property type="protein sequence ID" value="QHO63816.1"/>
    <property type="molecule type" value="Genomic_DNA"/>
</dbReference>
<dbReference type="KEGG" id="caqa:MICH65_0835"/>
<reference evidence="2" key="1">
    <citation type="journal article" date="2020" name="Microorganisms">
        <title>Complete Genome of a Member of a New Bacterial Lineage in the Microgenomates Group Reveals an Unusual Nucleotide Composition Disparity Between Two Strands of DNA and Limited Metabolic Potential.</title>
        <authorList>
            <person name="Kadnikov V.V."/>
            <person name="Mardanov A.V."/>
            <person name="Beletsky A.V."/>
            <person name="Karnachuk O.V."/>
            <person name="Ravin N.V."/>
        </authorList>
    </citation>
    <scope>NUCLEOTIDE SEQUENCE [LARGE SCALE GENOMIC DNA]</scope>
</reference>
<gene>
    <name evidence="1" type="ORF">MICH65_0835</name>
</gene>
<organism evidence="1 2">
    <name type="scientific">Candidatus Chazhemtobacterium aquaticus</name>
    <dbReference type="NCBI Taxonomy" id="2715735"/>
    <lineage>
        <taxon>Bacteria</taxon>
        <taxon>Candidatus Chazhemtobacteraceae</taxon>
        <taxon>Candidatus Chazhemtobacterium</taxon>
    </lineage>
</organism>
<dbReference type="AlphaFoldDB" id="A0A857N6Q2"/>